<accession>A0A6J7DNF7</accession>
<name>A0A6J7DNF7_9ZZZZ</name>
<evidence type="ECO:0000256" key="1">
    <source>
        <dbReference type="SAM" id="MobiDB-lite"/>
    </source>
</evidence>
<dbReference type="EMBL" id="CAFBLF010000132">
    <property type="protein sequence ID" value="CAB4870234.1"/>
    <property type="molecule type" value="Genomic_DNA"/>
</dbReference>
<protein>
    <submittedName>
        <fullName evidence="2">Unannotated protein</fullName>
    </submittedName>
</protein>
<organism evidence="2">
    <name type="scientific">freshwater metagenome</name>
    <dbReference type="NCBI Taxonomy" id="449393"/>
    <lineage>
        <taxon>unclassified sequences</taxon>
        <taxon>metagenomes</taxon>
        <taxon>ecological metagenomes</taxon>
    </lineage>
</organism>
<gene>
    <name evidence="2" type="ORF">UFOPK3339_00855</name>
</gene>
<reference evidence="2" key="1">
    <citation type="submission" date="2020-05" db="EMBL/GenBank/DDBJ databases">
        <authorList>
            <person name="Chiriac C."/>
            <person name="Salcher M."/>
            <person name="Ghai R."/>
            <person name="Kavagutti S V."/>
        </authorList>
    </citation>
    <scope>NUCLEOTIDE SEQUENCE</scope>
</reference>
<feature type="compositionally biased region" description="Basic and acidic residues" evidence="1">
    <location>
        <begin position="82"/>
        <end position="95"/>
    </location>
</feature>
<dbReference type="AlphaFoldDB" id="A0A6J7DNF7"/>
<evidence type="ECO:0000313" key="2">
    <source>
        <dbReference type="EMBL" id="CAB4870234.1"/>
    </source>
</evidence>
<sequence>MRQFSGVFLHVRALDGNCHDISIVEFDLERPFERNRFVELRDLVILGEVGVEIVLPGEPAGLGDLTPEGKPERNRVPNSVLVDDRQASGESEANRGHRRVRVGTENVGRTREHLGLCRQFDVNLESDDRLEFFQCLVEIHQCVLGHQFAPPVKAGVSAEKVEPRFASSSASMAAPTS</sequence>
<proteinExistence type="predicted"/>
<feature type="region of interest" description="Disordered" evidence="1">
    <location>
        <begin position="62"/>
        <end position="97"/>
    </location>
</feature>